<sequence length="313" mass="34595">MIWGSTWLAIYFQVGEVPVSVSVMYRFALAAALMLPAMALLGKLQKTTRRDQGFMVLQGACLFSMNFLCFYSATQYISSGLVSVIFSLATLFNAVNNRVFFRERLPVSVFIAAGFGLSGLSLLFWPELTDNTNTQVVRGAALAALGTLFFSLGNMVSKRHSQKGLSPLTTNAYAMTYGAGLLVILLVIQRQPLVMSDSPVYWGALVYLSVFGSIVAFTTYLMLVARIGANRAAYATVMFPMIALLLSWWFEGYRFNAAAVLGMALTVTGNIVISQPRWLSRSVQRIYRSRSLRQPNNLPAQMYMTQTKIPNGK</sequence>
<dbReference type="HOGENOM" id="CLU_033863_5_3_6"/>
<evidence type="ECO:0000256" key="6">
    <source>
        <dbReference type="SAM" id="Phobius"/>
    </source>
</evidence>
<name>A4BEX8_9GAMM</name>
<accession>A4BEX8</accession>
<dbReference type="STRING" id="314283.MED297_18533"/>
<feature type="transmembrane region" description="Helical" evidence="6">
    <location>
        <begin position="23"/>
        <end position="42"/>
    </location>
</feature>
<feature type="domain" description="EamA" evidence="7">
    <location>
        <begin position="138"/>
        <end position="274"/>
    </location>
</feature>
<keyword evidence="4 6" id="KW-1133">Transmembrane helix</keyword>
<gene>
    <name evidence="8" type="ORF">MED297_18533</name>
</gene>
<feature type="transmembrane region" description="Helical" evidence="6">
    <location>
        <begin position="200"/>
        <end position="225"/>
    </location>
</feature>
<dbReference type="AlphaFoldDB" id="A4BEX8"/>
<protein>
    <submittedName>
        <fullName evidence="8">Permease of the drug/metabolite transporter (DMT) superfamily protein</fullName>
    </submittedName>
</protein>
<organism evidence="8 9">
    <name type="scientific">Reinekea blandensis MED297</name>
    <dbReference type="NCBI Taxonomy" id="314283"/>
    <lineage>
        <taxon>Bacteria</taxon>
        <taxon>Pseudomonadati</taxon>
        <taxon>Pseudomonadota</taxon>
        <taxon>Gammaproteobacteria</taxon>
        <taxon>Oceanospirillales</taxon>
        <taxon>Saccharospirillaceae</taxon>
        <taxon>Reinekea</taxon>
    </lineage>
</organism>
<reference evidence="8 9" key="1">
    <citation type="submission" date="2006-02" db="EMBL/GenBank/DDBJ databases">
        <authorList>
            <person name="Pinhassi J."/>
            <person name="Pedros-Alio C."/>
            <person name="Ferriera S."/>
            <person name="Johnson J."/>
            <person name="Kravitz S."/>
            <person name="Halpern A."/>
            <person name="Remington K."/>
            <person name="Beeson K."/>
            <person name="Tran B."/>
            <person name="Rogers Y.-H."/>
            <person name="Friedman R."/>
            <person name="Venter J.C."/>
        </authorList>
    </citation>
    <scope>NUCLEOTIDE SEQUENCE [LARGE SCALE GENOMIC DNA]</scope>
    <source>
        <strain evidence="8 9">MED297</strain>
    </source>
</reference>
<evidence type="ECO:0000256" key="3">
    <source>
        <dbReference type="ARBA" id="ARBA00022692"/>
    </source>
</evidence>
<keyword evidence="3 6" id="KW-0812">Transmembrane</keyword>
<proteinExistence type="inferred from homology"/>
<keyword evidence="5 6" id="KW-0472">Membrane</keyword>
<feature type="transmembrane region" description="Helical" evidence="6">
    <location>
        <begin position="107"/>
        <end position="125"/>
    </location>
</feature>
<keyword evidence="9" id="KW-1185">Reference proteome</keyword>
<dbReference type="Pfam" id="PF00892">
    <property type="entry name" value="EamA"/>
    <property type="match status" value="2"/>
</dbReference>
<feature type="transmembrane region" description="Helical" evidence="6">
    <location>
        <begin position="79"/>
        <end position="95"/>
    </location>
</feature>
<feature type="transmembrane region" description="Helical" evidence="6">
    <location>
        <begin position="255"/>
        <end position="273"/>
    </location>
</feature>
<evidence type="ECO:0000256" key="5">
    <source>
        <dbReference type="ARBA" id="ARBA00023136"/>
    </source>
</evidence>
<evidence type="ECO:0000259" key="7">
    <source>
        <dbReference type="Pfam" id="PF00892"/>
    </source>
</evidence>
<evidence type="ECO:0000313" key="8">
    <source>
        <dbReference type="EMBL" id="EAR09313.1"/>
    </source>
</evidence>
<dbReference type="InterPro" id="IPR037185">
    <property type="entry name" value="EmrE-like"/>
</dbReference>
<feature type="transmembrane region" description="Helical" evidence="6">
    <location>
        <begin position="137"/>
        <end position="156"/>
    </location>
</feature>
<dbReference type="PANTHER" id="PTHR32322:SF2">
    <property type="entry name" value="EAMA DOMAIN-CONTAINING PROTEIN"/>
    <property type="match status" value="1"/>
</dbReference>
<dbReference type="EMBL" id="AAOE01000011">
    <property type="protein sequence ID" value="EAR09313.1"/>
    <property type="molecule type" value="Genomic_DNA"/>
</dbReference>
<comment type="caution">
    <text evidence="8">The sequence shown here is derived from an EMBL/GenBank/DDBJ whole genome shotgun (WGS) entry which is preliminary data.</text>
</comment>
<feature type="transmembrane region" description="Helical" evidence="6">
    <location>
        <begin position="232"/>
        <end position="249"/>
    </location>
</feature>
<dbReference type="InterPro" id="IPR000620">
    <property type="entry name" value="EamA_dom"/>
</dbReference>
<comment type="subcellular location">
    <subcellularLocation>
        <location evidence="1">Membrane</location>
        <topology evidence="1">Multi-pass membrane protein</topology>
    </subcellularLocation>
</comment>
<feature type="transmembrane region" description="Helical" evidence="6">
    <location>
        <begin position="168"/>
        <end position="188"/>
    </location>
</feature>
<evidence type="ECO:0000256" key="2">
    <source>
        <dbReference type="ARBA" id="ARBA00007362"/>
    </source>
</evidence>
<feature type="transmembrane region" description="Helical" evidence="6">
    <location>
        <begin position="54"/>
        <end position="73"/>
    </location>
</feature>
<comment type="similarity">
    <text evidence="2">Belongs to the EamA transporter family.</text>
</comment>
<evidence type="ECO:0000256" key="1">
    <source>
        <dbReference type="ARBA" id="ARBA00004141"/>
    </source>
</evidence>
<feature type="domain" description="EamA" evidence="7">
    <location>
        <begin position="1"/>
        <end position="124"/>
    </location>
</feature>
<dbReference type="GO" id="GO:0016020">
    <property type="term" value="C:membrane"/>
    <property type="evidence" value="ECO:0007669"/>
    <property type="project" value="UniProtKB-SubCell"/>
</dbReference>
<evidence type="ECO:0000313" key="9">
    <source>
        <dbReference type="Proteomes" id="UP000005953"/>
    </source>
</evidence>
<dbReference type="Proteomes" id="UP000005953">
    <property type="component" value="Unassembled WGS sequence"/>
</dbReference>
<dbReference type="InterPro" id="IPR050638">
    <property type="entry name" value="AA-Vitamin_Transporters"/>
</dbReference>
<dbReference type="PANTHER" id="PTHR32322">
    <property type="entry name" value="INNER MEMBRANE TRANSPORTER"/>
    <property type="match status" value="1"/>
</dbReference>
<evidence type="ECO:0000256" key="4">
    <source>
        <dbReference type="ARBA" id="ARBA00022989"/>
    </source>
</evidence>
<dbReference type="SUPFAM" id="SSF103481">
    <property type="entry name" value="Multidrug resistance efflux transporter EmrE"/>
    <property type="match status" value="2"/>
</dbReference>